<dbReference type="GO" id="GO:0005874">
    <property type="term" value="C:microtubule"/>
    <property type="evidence" value="ECO:0007669"/>
    <property type="project" value="TreeGrafter"/>
</dbReference>
<evidence type="ECO:0000256" key="2">
    <source>
        <dbReference type="ARBA" id="ARBA00023134"/>
    </source>
</evidence>
<dbReference type="InterPro" id="IPR030381">
    <property type="entry name" value="G_DYNAMIN_dom"/>
</dbReference>
<comment type="caution">
    <text evidence="6">The sequence shown here is derived from an EMBL/GenBank/DDBJ whole genome shotgun (WGS) entry which is preliminary data.</text>
</comment>
<dbReference type="EMBL" id="SKBQ01000032">
    <property type="protein sequence ID" value="TPX13650.1"/>
    <property type="molecule type" value="Genomic_DNA"/>
</dbReference>
<dbReference type="GeneID" id="41973300"/>
<feature type="compositionally biased region" description="Low complexity" evidence="3">
    <location>
        <begin position="56"/>
        <end position="67"/>
    </location>
</feature>
<dbReference type="SMART" id="SM00053">
    <property type="entry name" value="DYNc"/>
    <property type="match status" value="1"/>
</dbReference>
<dbReference type="GO" id="GO:0005886">
    <property type="term" value="C:plasma membrane"/>
    <property type="evidence" value="ECO:0007669"/>
    <property type="project" value="TreeGrafter"/>
</dbReference>
<dbReference type="PROSITE" id="PS51718">
    <property type="entry name" value="G_DYNAMIN_2"/>
    <property type="match status" value="1"/>
</dbReference>
<dbReference type="InterPro" id="IPR027417">
    <property type="entry name" value="P-loop_NTPase"/>
</dbReference>
<keyword evidence="7" id="KW-1185">Reference proteome</keyword>
<dbReference type="GO" id="GO:0031623">
    <property type="term" value="P:receptor internalization"/>
    <property type="evidence" value="ECO:0007669"/>
    <property type="project" value="TreeGrafter"/>
</dbReference>
<dbReference type="GO" id="GO:0005737">
    <property type="term" value="C:cytoplasm"/>
    <property type="evidence" value="ECO:0007669"/>
    <property type="project" value="TreeGrafter"/>
</dbReference>
<evidence type="ECO:0000256" key="1">
    <source>
        <dbReference type="ARBA" id="ARBA00022741"/>
    </source>
</evidence>
<dbReference type="InterPro" id="IPR001401">
    <property type="entry name" value="Dynamin_GTPase"/>
</dbReference>
<feature type="region of interest" description="Disordered" evidence="3">
    <location>
        <begin position="1"/>
        <end position="113"/>
    </location>
</feature>
<feature type="domain" description="Dynamin-type G" evidence="5">
    <location>
        <begin position="172"/>
        <end position="509"/>
    </location>
</feature>
<dbReference type="Proteomes" id="UP000319257">
    <property type="component" value="Unassembled WGS sequence"/>
</dbReference>
<evidence type="ECO:0000256" key="3">
    <source>
        <dbReference type="SAM" id="MobiDB-lite"/>
    </source>
</evidence>
<feature type="region of interest" description="Disordered" evidence="3">
    <location>
        <begin position="631"/>
        <end position="662"/>
    </location>
</feature>
<dbReference type="InterPro" id="IPR020850">
    <property type="entry name" value="GED_dom"/>
</dbReference>
<dbReference type="GO" id="GO:0003924">
    <property type="term" value="F:GTPase activity"/>
    <property type="evidence" value="ECO:0007669"/>
    <property type="project" value="InterPro"/>
</dbReference>
<dbReference type="Gene3D" id="1.20.120.1240">
    <property type="entry name" value="Dynamin, middle domain"/>
    <property type="match status" value="1"/>
</dbReference>
<organism evidence="6 7">
    <name type="scientific">Thyridium curvatum</name>
    <dbReference type="NCBI Taxonomy" id="1093900"/>
    <lineage>
        <taxon>Eukaryota</taxon>
        <taxon>Fungi</taxon>
        <taxon>Dikarya</taxon>
        <taxon>Ascomycota</taxon>
        <taxon>Pezizomycotina</taxon>
        <taxon>Sordariomycetes</taxon>
        <taxon>Sordariomycetidae</taxon>
        <taxon>Thyridiales</taxon>
        <taxon>Thyridiaceae</taxon>
        <taxon>Thyridium</taxon>
    </lineage>
</organism>
<dbReference type="InterPro" id="IPR000375">
    <property type="entry name" value="Dynamin_stalk"/>
</dbReference>
<dbReference type="CDD" id="cd08771">
    <property type="entry name" value="DLP_1"/>
    <property type="match status" value="1"/>
</dbReference>
<name>A0A507BAN8_9PEZI</name>
<protein>
    <submittedName>
        <fullName evidence="6">Uncharacterized protein</fullName>
    </submittedName>
</protein>
<dbReference type="InterPro" id="IPR045063">
    <property type="entry name" value="Dynamin_N"/>
</dbReference>
<dbReference type="OrthoDB" id="5061070at2759"/>
<dbReference type="Gene3D" id="3.40.50.300">
    <property type="entry name" value="P-loop containing nucleotide triphosphate hydrolases"/>
    <property type="match status" value="1"/>
</dbReference>
<feature type="domain" description="GED" evidence="4">
    <location>
        <begin position="865"/>
        <end position="962"/>
    </location>
</feature>
<evidence type="ECO:0000313" key="7">
    <source>
        <dbReference type="Proteomes" id="UP000319257"/>
    </source>
</evidence>
<dbReference type="PRINTS" id="PR00195">
    <property type="entry name" value="DYNAMIN"/>
</dbReference>
<keyword evidence="2" id="KW-0342">GTP-binding</keyword>
<feature type="compositionally biased region" description="Polar residues" evidence="3">
    <location>
        <begin position="1"/>
        <end position="11"/>
    </location>
</feature>
<evidence type="ECO:0000259" key="4">
    <source>
        <dbReference type="PROSITE" id="PS51388"/>
    </source>
</evidence>
<gene>
    <name evidence="6" type="ORF">E0L32_005853</name>
</gene>
<dbReference type="InterPro" id="IPR022812">
    <property type="entry name" value="Dynamin"/>
</dbReference>
<dbReference type="AlphaFoldDB" id="A0A507BAN8"/>
<reference evidence="6 7" key="1">
    <citation type="submission" date="2019-06" db="EMBL/GenBank/DDBJ databases">
        <title>Draft genome sequence of the filamentous fungus Phialemoniopsis curvata isolated from diesel fuel.</title>
        <authorList>
            <person name="Varaljay V.A."/>
            <person name="Lyon W.J."/>
            <person name="Crouch A.L."/>
            <person name="Drake C.E."/>
            <person name="Hollomon J.M."/>
            <person name="Nadeau L.J."/>
            <person name="Nunn H.S."/>
            <person name="Stevenson B.S."/>
            <person name="Bojanowski C.L."/>
            <person name="Crookes-Goodson W.J."/>
        </authorList>
    </citation>
    <scope>NUCLEOTIDE SEQUENCE [LARGE SCALE GENOMIC DNA]</scope>
    <source>
        <strain evidence="6 7">D216</strain>
    </source>
</reference>
<keyword evidence="1" id="KW-0547">Nucleotide-binding</keyword>
<feature type="compositionally biased region" description="Low complexity" evidence="3">
    <location>
        <begin position="19"/>
        <end position="47"/>
    </location>
</feature>
<evidence type="ECO:0000313" key="6">
    <source>
        <dbReference type="EMBL" id="TPX13650.1"/>
    </source>
</evidence>
<accession>A0A507BAN8</accession>
<dbReference type="STRING" id="1093900.A0A507BAN8"/>
<dbReference type="Pfam" id="PF01031">
    <property type="entry name" value="Dynamin_M"/>
    <property type="match status" value="1"/>
</dbReference>
<sequence length="995" mass="110996">MMEQTPPSSMPSVIKEEPVQSSPSRRQRAAAKASANNTVASSSAASTTGTPHVDSPQQNNQPQVANNSHPRSQVSDSRLRRSEAPTLASSRVHPPRPNSVVGTETVGASDVRLQEIRPRLPEAPIISPDDAQQTSFTDSFVSNGLPLKDIDEKVTAFNNVLGELQHLGIQHVASLPELVLVGDQSAGKSSLMSAIAGLSLPRSGGTCTRCPIHIRLSKRPRWSCQIRLQLNYYYDAPQDTEIETSDVCDECPFPPWFEQTCEVKEFMTIDDKNDTGLIEKALSWAQIAILNPSTDYRRFIPGSGDFARNVDTSAVLPMEAKFSPNVIALEIQGPGLADLSFYDLPGLIVNTSDGEDEYLIKVVENLTKQYIEHQKAIIIWAVPMTADPQTSSTFTVIRKANALNRCIGVMTKADLLPPGSGSHTQWLEMLEGKRHKVKLGYFITSRRTIGTGPINLEIEHKAEEAFFNRFSSDKVWPREFHRHEDRCGVERLKRYLIELLSKSFRKSLPELQMKLKSRLQIIKQELTQLPELPPNPEAVIRTNLARFEENLTQQMQSQDFAAKWARIADKFRANILFLKPKYKLKVGAPASDNATDDLEIVSSRSLGQSPASGVKRQASVDHYADALPASQRRRGANGAIKTEEHPIGLPITPSRRGGAATTNLATPTRRKRTGATRPGGPSMTLEDVRELIRRCSKPGMPNTVPDEVKVRLCMTAVQHWDEPLEGLLENSIALLQNKLLSILGQSLGSLCNRQVFKKATSVIDGFCREKRKELGAQLIRLYKIESFQLYTLDNETCLRHEHAERRVLGHIRHHSRWQAHQDKLDDVDYPKPASWDHLTEEQRAQEEARMAKEGAKLGPDPYETELGVAAYVRGYYLTAAWRFIDTVCLNFTSALFPEVAPSMIQLMNAHLGISDSTAEESIWKDMMEEDEEVANRRHVLQTQEKTFEDALRKIERLGIDSHSTSGADIIDSDDEDVTFGGREASVVDLSMSDVE</sequence>
<dbReference type="GO" id="GO:0008017">
    <property type="term" value="F:microtubule binding"/>
    <property type="evidence" value="ECO:0007669"/>
    <property type="project" value="TreeGrafter"/>
</dbReference>
<evidence type="ECO:0000259" key="5">
    <source>
        <dbReference type="PROSITE" id="PS51718"/>
    </source>
</evidence>
<dbReference type="InParanoid" id="A0A507BAN8"/>
<dbReference type="GO" id="GO:0005525">
    <property type="term" value="F:GTP binding"/>
    <property type="evidence" value="ECO:0007669"/>
    <property type="project" value="InterPro"/>
</dbReference>
<dbReference type="RefSeq" id="XP_030995361.1">
    <property type="nucleotide sequence ID" value="XM_031140420.1"/>
</dbReference>
<dbReference type="PANTHER" id="PTHR11566">
    <property type="entry name" value="DYNAMIN"/>
    <property type="match status" value="1"/>
</dbReference>
<dbReference type="SUPFAM" id="SSF52540">
    <property type="entry name" value="P-loop containing nucleoside triphosphate hydrolases"/>
    <property type="match status" value="1"/>
</dbReference>
<dbReference type="PROSITE" id="PS51388">
    <property type="entry name" value="GED"/>
    <property type="match status" value="1"/>
</dbReference>
<proteinExistence type="predicted"/>
<dbReference type="PANTHER" id="PTHR11566:SF131">
    <property type="entry name" value="GTPASE, PUTATIVE (AFU_ORTHOLOGUE AFUA_6G07630)-RELATED"/>
    <property type="match status" value="1"/>
</dbReference>
<dbReference type="Pfam" id="PF00350">
    <property type="entry name" value="Dynamin_N"/>
    <property type="match status" value="1"/>
</dbReference>